<dbReference type="STRING" id="633440.SAMN05421869_105253"/>
<evidence type="ECO:0000313" key="15">
    <source>
        <dbReference type="Proteomes" id="UP000199202"/>
    </source>
</evidence>
<comment type="cofactor">
    <cofactor evidence="1">
        <name>heme b</name>
        <dbReference type="ChEBI" id="CHEBI:60344"/>
    </cofactor>
</comment>
<evidence type="ECO:0000259" key="13">
    <source>
        <dbReference type="PROSITE" id="PS51384"/>
    </source>
</evidence>
<evidence type="ECO:0000256" key="3">
    <source>
        <dbReference type="ARBA" id="ARBA00006401"/>
    </source>
</evidence>
<evidence type="ECO:0000256" key="8">
    <source>
        <dbReference type="ARBA" id="ARBA00023027"/>
    </source>
</evidence>
<dbReference type="Proteomes" id="UP000199202">
    <property type="component" value="Unassembled WGS sequence"/>
</dbReference>
<comment type="similarity">
    <text evidence="11">Belongs to the globin family.</text>
</comment>
<dbReference type="PROSITE" id="PS51384">
    <property type="entry name" value="FAD_FR"/>
    <property type="match status" value="1"/>
</dbReference>
<dbReference type="CDD" id="cd19753">
    <property type="entry name" value="Mb-like_oxidoreductase"/>
    <property type="match status" value="1"/>
</dbReference>
<evidence type="ECO:0000256" key="5">
    <source>
        <dbReference type="ARBA" id="ARBA00022714"/>
    </source>
</evidence>
<dbReference type="InterPro" id="IPR000971">
    <property type="entry name" value="Globin"/>
</dbReference>
<dbReference type="Gene3D" id="2.40.30.10">
    <property type="entry name" value="Translation factors"/>
    <property type="match status" value="1"/>
</dbReference>
<dbReference type="SUPFAM" id="SSF52343">
    <property type="entry name" value="Ferredoxin reductase-like, C-terminal NADP-linked domain"/>
    <property type="match status" value="1"/>
</dbReference>
<dbReference type="GO" id="GO:0008941">
    <property type="term" value="F:nitric oxide dioxygenase NAD(P)H activity"/>
    <property type="evidence" value="ECO:0007669"/>
    <property type="project" value="UniProtKB-EC"/>
</dbReference>
<evidence type="ECO:0000256" key="6">
    <source>
        <dbReference type="ARBA" id="ARBA00022857"/>
    </source>
</evidence>
<comment type="catalytic activity">
    <reaction evidence="10">
        <text>2 nitric oxide + NADPH + 2 O2 = 2 nitrate + NADP(+) + H(+)</text>
        <dbReference type="Rhea" id="RHEA:19465"/>
        <dbReference type="ChEBI" id="CHEBI:15378"/>
        <dbReference type="ChEBI" id="CHEBI:15379"/>
        <dbReference type="ChEBI" id="CHEBI:16480"/>
        <dbReference type="ChEBI" id="CHEBI:17632"/>
        <dbReference type="ChEBI" id="CHEBI:57783"/>
        <dbReference type="ChEBI" id="CHEBI:58349"/>
        <dbReference type="EC" id="1.14.12.17"/>
    </reaction>
</comment>
<dbReference type="Gene3D" id="1.10.490.10">
    <property type="entry name" value="Globins"/>
    <property type="match status" value="1"/>
</dbReference>
<dbReference type="InterPro" id="IPR050415">
    <property type="entry name" value="MRET"/>
</dbReference>
<dbReference type="InterPro" id="IPR017927">
    <property type="entry name" value="FAD-bd_FR_type"/>
</dbReference>
<dbReference type="CDD" id="cd06187">
    <property type="entry name" value="O2ase_reductase_like"/>
    <property type="match status" value="1"/>
</dbReference>
<dbReference type="Pfam" id="PF00042">
    <property type="entry name" value="Globin"/>
    <property type="match status" value="1"/>
</dbReference>
<name>A0A1G8K1J4_9ACTN</name>
<keyword evidence="8" id="KW-0520">NAD</keyword>
<dbReference type="InterPro" id="IPR012292">
    <property type="entry name" value="Globin/Proto"/>
</dbReference>
<evidence type="ECO:0000256" key="10">
    <source>
        <dbReference type="ARBA" id="ARBA00049433"/>
    </source>
</evidence>
<dbReference type="InterPro" id="IPR008333">
    <property type="entry name" value="Cbr1-like_FAD-bd_dom"/>
</dbReference>
<gene>
    <name evidence="14" type="ORF">SAMN05421869_105253</name>
</gene>
<dbReference type="PROSITE" id="PS01033">
    <property type="entry name" value="GLOBIN"/>
    <property type="match status" value="1"/>
</dbReference>
<dbReference type="InterPro" id="IPR039261">
    <property type="entry name" value="FNR_nucleotide-bd"/>
</dbReference>
<evidence type="ECO:0000256" key="1">
    <source>
        <dbReference type="ARBA" id="ARBA00001970"/>
    </source>
</evidence>
<keyword evidence="7" id="KW-0411">Iron-sulfur</keyword>
<reference evidence="14 15" key="1">
    <citation type="submission" date="2016-10" db="EMBL/GenBank/DDBJ databases">
        <authorList>
            <person name="de Groot N.N."/>
        </authorList>
    </citation>
    <scope>NUCLEOTIDE SEQUENCE [LARGE SCALE GENOMIC DNA]</scope>
    <source>
        <strain evidence="14 15">CGMCC 4.6533</strain>
    </source>
</reference>
<evidence type="ECO:0000256" key="4">
    <source>
        <dbReference type="ARBA" id="ARBA00012229"/>
    </source>
</evidence>
<comment type="cofactor">
    <cofactor evidence="2">
        <name>FAD</name>
        <dbReference type="ChEBI" id="CHEBI:57692"/>
    </cofactor>
</comment>
<dbReference type="InterPro" id="IPR001433">
    <property type="entry name" value="OxRdtase_FAD/NAD-bd"/>
</dbReference>
<evidence type="ECO:0000256" key="7">
    <source>
        <dbReference type="ARBA" id="ARBA00023014"/>
    </source>
</evidence>
<dbReference type="GO" id="GO:0005344">
    <property type="term" value="F:oxygen carrier activity"/>
    <property type="evidence" value="ECO:0007669"/>
    <property type="project" value="UniProtKB-KW"/>
</dbReference>
<dbReference type="PANTHER" id="PTHR47354">
    <property type="entry name" value="NADH OXIDOREDUCTASE HCR"/>
    <property type="match status" value="1"/>
</dbReference>
<dbReference type="GO" id="GO:0020037">
    <property type="term" value="F:heme binding"/>
    <property type="evidence" value="ECO:0007669"/>
    <property type="project" value="InterPro"/>
</dbReference>
<feature type="domain" description="Globin" evidence="12">
    <location>
        <begin position="1"/>
        <end position="133"/>
    </location>
</feature>
<dbReference type="RefSeq" id="WP_090931257.1">
    <property type="nucleotide sequence ID" value="NZ_FNDJ01000005.1"/>
</dbReference>
<sequence>MSLNPRLVKESFSLVEPAAEQATAYFYGRLFAENPSLRGMFPPAMDVQRDRLFKALTRIVWSLDSPDSLAAFLGQLGRDHRKYGVLAEHYTAVGNALLATIRRFAADVWDHEIEAAWASAYTAAANLMIESAESDAGVSPAWWPADVIDHERRYRDIAVITLRPAQPLPYTAGQYVNVQTSRWPRVWRTFSIANAPRRDNTIRLHVRSVPGGWVSNALLSHTRIGDTVMLGPPMGTMTPGEHSGRDVLCVAGGTGLAPLKAIIESIVASGRRPNIHLLYGARTAEELYDLPDLIRIESSFPWLRVLPVVSDQPSYDGMRGTLPEVTQRFRSWAEHDVYVCGPTPMVNETVRRLQLDGVPLSRIHRDIVQGER</sequence>
<evidence type="ECO:0000313" key="14">
    <source>
        <dbReference type="EMBL" id="SDI37305.1"/>
    </source>
</evidence>
<dbReference type="OrthoDB" id="3213438at2"/>
<dbReference type="InterPro" id="IPR001709">
    <property type="entry name" value="Flavoprot_Pyr_Nucl_cyt_Rdtase"/>
</dbReference>
<comment type="catalytic activity">
    <reaction evidence="9">
        <text>2 nitric oxide + NADH + 2 O2 = 2 nitrate + NAD(+) + H(+)</text>
        <dbReference type="Rhea" id="RHEA:19469"/>
        <dbReference type="ChEBI" id="CHEBI:15378"/>
        <dbReference type="ChEBI" id="CHEBI:15379"/>
        <dbReference type="ChEBI" id="CHEBI:16480"/>
        <dbReference type="ChEBI" id="CHEBI:17632"/>
        <dbReference type="ChEBI" id="CHEBI:57540"/>
        <dbReference type="ChEBI" id="CHEBI:57945"/>
        <dbReference type="EC" id="1.14.12.17"/>
    </reaction>
</comment>
<keyword evidence="11" id="KW-0349">Heme</keyword>
<comment type="similarity">
    <text evidence="3">In the C-terminal section; belongs to the flavoprotein pyridine nucleotide cytochrome reductase family.</text>
</comment>
<dbReference type="PRINTS" id="PR00410">
    <property type="entry name" value="PHEHYDRXLASE"/>
</dbReference>
<dbReference type="InterPro" id="IPR009050">
    <property type="entry name" value="Globin-like_sf"/>
</dbReference>
<keyword evidence="6" id="KW-0521">NADP</keyword>
<dbReference type="GO" id="GO:0051537">
    <property type="term" value="F:2 iron, 2 sulfur cluster binding"/>
    <property type="evidence" value="ECO:0007669"/>
    <property type="project" value="UniProtKB-KW"/>
</dbReference>
<accession>A0A1G8K1J4</accession>
<organism evidence="14 15">
    <name type="scientific">Nonomuraea jiangxiensis</name>
    <dbReference type="NCBI Taxonomy" id="633440"/>
    <lineage>
        <taxon>Bacteria</taxon>
        <taxon>Bacillati</taxon>
        <taxon>Actinomycetota</taxon>
        <taxon>Actinomycetes</taxon>
        <taxon>Streptosporangiales</taxon>
        <taxon>Streptosporangiaceae</taxon>
        <taxon>Nonomuraea</taxon>
    </lineage>
</organism>
<keyword evidence="5" id="KW-0001">2Fe-2S</keyword>
<dbReference type="AlphaFoldDB" id="A0A1G8K1J4"/>
<dbReference type="EC" id="1.14.12.17" evidence="4"/>
<keyword evidence="11" id="KW-0813">Transport</keyword>
<dbReference type="PANTHER" id="PTHR47354:SF5">
    <property type="entry name" value="PROTEIN RFBI"/>
    <property type="match status" value="1"/>
</dbReference>
<evidence type="ECO:0000256" key="9">
    <source>
        <dbReference type="ARBA" id="ARBA00048649"/>
    </source>
</evidence>
<dbReference type="SUPFAM" id="SSF46458">
    <property type="entry name" value="Globin-like"/>
    <property type="match status" value="1"/>
</dbReference>
<keyword evidence="11" id="KW-0479">Metal-binding</keyword>
<protein>
    <recommendedName>
        <fullName evidence="4">nitric oxide dioxygenase</fullName>
        <ecNumber evidence="4">1.14.12.17</ecNumber>
    </recommendedName>
</protein>
<dbReference type="GO" id="GO:0019825">
    <property type="term" value="F:oxygen binding"/>
    <property type="evidence" value="ECO:0007669"/>
    <property type="project" value="InterPro"/>
</dbReference>
<dbReference type="Gene3D" id="3.40.50.80">
    <property type="entry name" value="Nucleotide-binding domain of ferredoxin-NADP reductase (FNR) module"/>
    <property type="match status" value="1"/>
</dbReference>
<keyword evidence="11" id="KW-0408">Iron</keyword>
<dbReference type="PRINTS" id="PR00371">
    <property type="entry name" value="FPNCR"/>
</dbReference>
<dbReference type="Pfam" id="PF00970">
    <property type="entry name" value="FAD_binding_6"/>
    <property type="match status" value="1"/>
</dbReference>
<evidence type="ECO:0000259" key="12">
    <source>
        <dbReference type="PROSITE" id="PS01033"/>
    </source>
</evidence>
<evidence type="ECO:0000256" key="2">
    <source>
        <dbReference type="ARBA" id="ARBA00001974"/>
    </source>
</evidence>
<evidence type="ECO:0000256" key="11">
    <source>
        <dbReference type="RuleBase" id="RU000356"/>
    </source>
</evidence>
<feature type="domain" description="FAD-binding FR-type" evidence="13">
    <location>
        <begin position="140"/>
        <end position="240"/>
    </location>
</feature>
<proteinExistence type="inferred from homology"/>
<dbReference type="SUPFAM" id="SSF63380">
    <property type="entry name" value="Riboflavin synthase domain-like"/>
    <property type="match status" value="1"/>
</dbReference>
<keyword evidence="11" id="KW-0561">Oxygen transport</keyword>
<dbReference type="InterPro" id="IPR017938">
    <property type="entry name" value="Riboflavin_synthase-like_b-brl"/>
</dbReference>
<keyword evidence="15" id="KW-1185">Reference proteome</keyword>
<dbReference type="EMBL" id="FNDJ01000005">
    <property type="protein sequence ID" value="SDI37305.1"/>
    <property type="molecule type" value="Genomic_DNA"/>
</dbReference>
<dbReference type="Pfam" id="PF00175">
    <property type="entry name" value="NAD_binding_1"/>
    <property type="match status" value="1"/>
</dbReference>